<dbReference type="STRING" id="58117.SAMN05421833_112175"/>
<dbReference type="EMBL" id="FTNI01000012">
    <property type="protein sequence ID" value="SIR66331.1"/>
    <property type="molecule type" value="Genomic_DNA"/>
</dbReference>
<evidence type="ECO:0000256" key="3">
    <source>
        <dbReference type="ARBA" id="ARBA00038493"/>
    </source>
</evidence>
<dbReference type="PANTHER" id="PTHR48094">
    <property type="entry name" value="PROTEIN/NUCLEIC ACID DEGLYCASE DJ-1-RELATED"/>
    <property type="match status" value="1"/>
</dbReference>
<dbReference type="CDD" id="cd03141">
    <property type="entry name" value="GATase1_Hsp31_like"/>
    <property type="match status" value="1"/>
</dbReference>
<keyword evidence="6" id="KW-1185">Reference proteome</keyword>
<gene>
    <name evidence="5" type="ORF">SAMN05421833_112175</name>
</gene>
<dbReference type="RefSeq" id="WP_076436255.1">
    <property type="nucleotide sequence ID" value="NZ_FTNI01000012.1"/>
</dbReference>
<evidence type="ECO:0000256" key="2">
    <source>
        <dbReference type="ARBA" id="ARBA00023239"/>
    </source>
</evidence>
<name>A0A1N7CRZ4_9ACTN</name>
<evidence type="ECO:0000313" key="6">
    <source>
        <dbReference type="Proteomes" id="UP000186096"/>
    </source>
</evidence>
<evidence type="ECO:0000259" key="4">
    <source>
        <dbReference type="Pfam" id="PF01965"/>
    </source>
</evidence>
<dbReference type="AlphaFoldDB" id="A0A1N7CRZ4"/>
<keyword evidence="1" id="KW-0346">Stress response</keyword>
<evidence type="ECO:0000256" key="1">
    <source>
        <dbReference type="ARBA" id="ARBA00023016"/>
    </source>
</evidence>
<dbReference type="Proteomes" id="UP000186096">
    <property type="component" value="Unassembled WGS sequence"/>
</dbReference>
<dbReference type="PANTHER" id="PTHR48094:SF11">
    <property type="entry name" value="GLUTATHIONE-INDEPENDENT GLYOXALASE HSP31-RELATED"/>
    <property type="match status" value="1"/>
</dbReference>
<protein>
    <submittedName>
        <fullName evidence="5">Putative intracellular protease/amidase</fullName>
    </submittedName>
</protein>
<dbReference type="SUPFAM" id="SSF52317">
    <property type="entry name" value="Class I glutamine amidotransferase-like"/>
    <property type="match status" value="1"/>
</dbReference>
<keyword evidence="5" id="KW-0378">Hydrolase</keyword>
<feature type="domain" description="DJ-1/PfpI" evidence="4">
    <location>
        <begin position="28"/>
        <end position="228"/>
    </location>
</feature>
<reference evidence="6" key="1">
    <citation type="submission" date="2017-01" db="EMBL/GenBank/DDBJ databases">
        <authorList>
            <person name="Varghese N."/>
            <person name="Submissions S."/>
        </authorList>
    </citation>
    <scope>NUCLEOTIDE SEQUENCE [LARGE SCALE GENOMIC DNA]</scope>
    <source>
        <strain evidence="6">ATCC 12950</strain>
    </source>
</reference>
<proteinExistence type="inferred from homology"/>
<dbReference type="OrthoDB" id="9792284at2"/>
<dbReference type="InterPro" id="IPR002818">
    <property type="entry name" value="DJ-1/PfpI"/>
</dbReference>
<dbReference type="GO" id="GO:0019172">
    <property type="term" value="F:glyoxalase III activity"/>
    <property type="evidence" value="ECO:0007669"/>
    <property type="project" value="TreeGrafter"/>
</dbReference>
<organism evidence="5 6">
    <name type="scientific">Microbispora rosea</name>
    <dbReference type="NCBI Taxonomy" id="58117"/>
    <lineage>
        <taxon>Bacteria</taxon>
        <taxon>Bacillati</taxon>
        <taxon>Actinomycetota</taxon>
        <taxon>Actinomycetes</taxon>
        <taxon>Streptosporangiales</taxon>
        <taxon>Streptosporangiaceae</taxon>
        <taxon>Microbispora</taxon>
    </lineage>
</organism>
<keyword evidence="5" id="KW-0645">Protease</keyword>
<dbReference type="Gene3D" id="3.40.50.880">
    <property type="match status" value="1"/>
</dbReference>
<dbReference type="GO" id="GO:0005737">
    <property type="term" value="C:cytoplasm"/>
    <property type="evidence" value="ECO:0007669"/>
    <property type="project" value="TreeGrafter"/>
</dbReference>
<accession>A0A1N7CRZ4</accession>
<dbReference type="InterPro" id="IPR050325">
    <property type="entry name" value="Prot/Nucl_acid_deglycase"/>
</dbReference>
<dbReference type="GO" id="GO:0006508">
    <property type="term" value="P:proteolysis"/>
    <property type="evidence" value="ECO:0007669"/>
    <property type="project" value="UniProtKB-KW"/>
</dbReference>
<sequence>MAKILFVMSGARHLTLADGTEHPTGFWAEEFAAPYLAFTAAGHEVIVATPGGVVPTVDQASLAPEVNGGQDGTDAIAATLRSTEELRSPIALEGIDPARYAAVFYPGGHGPMEDLAADADSARVLAAAMDADMPVGLVCHGLAALLATGRPDGTSPFTGYQVTGFTKEEETLAGLADRVKWLLEDRLVALGVRFSAGEPWAPHVVVDRNVYTGQNPASSAPLAAELLKTLG</sequence>
<dbReference type="Pfam" id="PF01965">
    <property type="entry name" value="DJ-1_PfpI"/>
    <property type="match status" value="1"/>
</dbReference>
<dbReference type="InterPro" id="IPR029062">
    <property type="entry name" value="Class_I_gatase-like"/>
</dbReference>
<dbReference type="GO" id="GO:0008233">
    <property type="term" value="F:peptidase activity"/>
    <property type="evidence" value="ECO:0007669"/>
    <property type="project" value="UniProtKB-KW"/>
</dbReference>
<comment type="similarity">
    <text evidence="3">Belongs to the peptidase C56 family. HSP31-like subfamily.</text>
</comment>
<evidence type="ECO:0000313" key="5">
    <source>
        <dbReference type="EMBL" id="SIR66331.1"/>
    </source>
</evidence>
<dbReference type="GO" id="GO:0019243">
    <property type="term" value="P:methylglyoxal catabolic process to D-lactate via S-lactoyl-glutathione"/>
    <property type="evidence" value="ECO:0007669"/>
    <property type="project" value="TreeGrafter"/>
</dbReference>
<keyword evidence="2" id="KW-0456">Lyase</keyword>